<keyword evidence="5" id="KW-1185">Reference proteome</keyword>
<dbReference type="RefSeq" id="WP_186878823.1">
    <property type="nucleotide sequence ID" value="NZ_JACOPN010000006.1"/>
</dbReference>
<dbReference type="PROSITE" id="PS51272">
    <property type="entry name" value="SLH"/>
    <property type="match status" value="3"/>
</dbReference>
<feature type="signal peptide" evidence="2">
    <location>
        <begin position="1"/>
        <end position="25"/>
    </location>
</feature>
<dbReference type="EMBL" id="JACOPN010000006">
    <property type="protein sequence ID" value="MBC5717614.1"/>
    <property type="molecule type" value="Genomic_DNA"/>
</dbReference>
<dbReference type="InterPro" id="IPR003343">
    <property type="entry name" value="Big_2"/>
</dbReference>
<feature type="domain" description="SLH" evidence="3">
    <location>
        <begin position="2990"/>
        <end position="3053"/>
    </location>
</feature>
<gene>
    <name evidence="4" type="ORF">H8S55_09810</name>
</gene>
<organism evidence="4 5">
    <name type="scientific">Flintibacter faecis</name>
    <dbReference type="NCBI Taxonomy" id="2763047"/>
    <lineage>
        <taxon>Bacteria</taxon>
        <taxon>Bacillati</taxon>
        <taxon>Bacillota</taxon>
        <taxon>Clostridia</taxon>
        <taxon>Eubacteriales</taxon>
        <taxon>Flintibacter</taxon>
    </lineage>
</organism>
<reference evidence="4" key="1">
    <citation type="submission" date="2020-08" db="EMBL/GenBank/DDBJ databases">
        <title>Genome public.</title>
        <authorList>
            <person name="Liu C."/>
            <person name="Sun Q."/>
        </authorList>
    </citation>
    <scope>NUCLEOTIDE SEQUENCE</scope>
    <source>
        <strain evidence="4">BX5</strain>
    </source>
</reference>
<evidence type="ECO:0000313" key="4">
    <source>
        <dbReference type="EMBL" id="MBC5717614.1"/>
    </source>
</evidence>
<comment type="caution">
    <text evidence="4">The sequence shown here is derived from an EMBL/GenBank/DDBJ whole genome shotgun (WGS) entry which is preliminary data.</text>
</comment>
<sequence length="3106" mass="332676">MKKRILSILLVCCMVLTMLPTAAFAALSDSLGNTPRENQAILEQLSALTGGSSDQVLSMLNALGLLDEDGNFKVDQTITLDGQVLTLAAVMELLENPATDLTRIADVDGTPVALGDLKTMIQIEQELQRIKDTYFSGREFTGEALENLNSLMEQLELQGISLQYSASATKPEGVETVDMRGMMSQTLEDLANNKWSSGAFTVYGGKPVGFSYRIQKGQLSEYITGVEVSIGETSEVVEQSDGSYKLTYDVGSTFSLSNQKITVEVKTKGGNPDWRKDSYSYGDLLGMIELYDAENLVFYDGDSYADHCQLKLIKTVPVPTIKRSMTAPSYVEEVKNTTVLYDDLFIPLLTESYTGGSANNSDFVALSNTIGILEGARNLVLPSGSSQFYQPYQIDASIEFSWSGDIAAYNGPAPYGYYNSKNPRPYAPFCLTEYKLDETPLTPIVDGKKTEDCTIKKGSTVSISLQSTTKNRVDEKYYLPFELYLKNVNNNIHNSTTTAKTSGVHAKLVDTDKPTIQSVTAPEGTYASGQHVPITVTFNEFVDLRNARVTINGEEYTAAELSMNDYGVTAMLWYPVQDADATTVTVNGMTGVEDVFGHELNTAHYPSKPIADVALKSVLMRNAPTALTADYANGKASFTMNANMAEAYMTVYSNYHTPDETEPKEAPFRLELRDNSTVEAPAYLQVYLDTKSGGFIVSDYEIAPSASNRTYTVTLQANEGTKDDPDWVNVLPLTRQFTVQRKVSVSTVNVVPEANDADYTISLATTVRPTLQAKVLGKNGETASYTTGKWSSSDPLIATINENTGLVATTGAKVGSVTFTFTADNGTEDTADDVKGESKPYTVTAGDSLALVIPGNASIVTRLNQPATVLWSSNAALMAPNKEFHYRIDLYEGNYTNEAELSASQPVATYTVGKDKNSVRIEENVLSKLSNGNTPAYTVLVSMPHPNAGGEDVRLSALAWIIVQAPPAAAKLTPPQSIYLKDTDGAVNIDWSVENATAGASPQPTLTITRVTEDNTTQEVARERLSGPSGSFSLPLQSVKAGNLKDTYQVVLSVENPGEESPSTDSFPLYVYDADALKVQDDEGNPISALTMDNTSKVSGTLPTDTAKILQLRQELGLIEYIGINYNEYGWNSFKDGIKWVSSNNNAISVNYKQGGLYEDIRNFSFASYLPETKMALSGRANGTATVTAIHAATGMSASVQVTAETLQNKFYLFQLTPAAETTLQYTDGTGAPKTVTTNRDGVLALYEPNGIASEVSLRSGTDKDIYLGTIYKENLRSGERDATKLQLYPLNTFTLRQVARASVTLITPGGDPLANKTVTVRGGVYKNGGYCETALLGSKAGALVSGITGDTYTTDAAGTITVYLDSTQFWSAEKGESSTTALSALDQLEYILEISEIDGDNYCPLLLTVNGKLGVDDVMRTAEGIVSLEGVPAEEKNKPFIVAQSVDYGLANGQKVDVRSSTGKIGPNSSFKTATLHTTMFLWGEDIANAKNYSLKLADEYGVLPAAQSSSTKQYPFSSIPVAENDLTLTEATMTTSGWIADGKDVGMKTQLSLNGSLLQEKIMPFRVVDLTRVPKVTEDERVTGILATMSSSSGVNQVDFGGVGDSSILKVLTGRLDDLSGPVDSSVFKMIITPSEDPSVFRAMIWAGYNTLEMEDMDYSEDGVALGANVLTQNLEVGVPGTGDLSQMAQGTYDPKGEYKANSLADNVTSTDLNLQLEGFYEAEIRYNAEKKEWEVFTVGGGFTAGVGVGFTFSVNAMAGPVPLTATFELGGAIQLDFRTAVRYGQQGQGTELAWSDPTATAVNDFLTTLRINAYVHAFGGIGFDYSVVALKIGLFGNLDVDSQNKFLSRTYLADKSKRQINGQALGIQSEVGIKFVATFLFISYEAVIASGTLGATRTFNNWKTIDDYWNSATSGLSLASLQMAAAQSGMQVASASATLQSRDYLEQYARTWGQPQQRMMLFSLNSPSGLESIQTNANPTSYPQLSDDGKILAYINDGNSSNIYDSRAHFSTLNDGVYTPSSQIDNLTEFPGYGDTSVSLSGTESFAAAAWVRMGTELPGKNAGNAVTLEEQNLLMNSTEIVVSVYNGTNWTSTRLTKDGTPDLAPATAVGGDDKAIVFWRSVYTPDPVSASGSNNLLNFTTRDCIMYSCYDSSNGRWSDAKMLYNGATGSVKALQAAMLPDGTAMAVYSLDRSGTGDTSAYEIAYCTVAADGTPGTAMLATCDSNLDENPQVVAANFGIGDDRFVIGWHSVRDGSSDIQLLAVDGSGTMSNSFPGSLSALTSSGNAVVGGDFRFASLSGDHRSINDLTIVWNETVNDDKGAVDHGILKAAKLRYAENTYTLSAPLELAELPKRTLADHFDAYVSGPNQVQAAIQANFYDDENPQVIGNVTVPGEKTILYTATSDFITDAVAVEQIGVDYATLALNSLTPIRFTIRNTGLNDVTSLTVSLGGGETATLTEKLLPNESTTLTVWHHVKDRVTDPSYTITADAGINETGTVYLDYPDIGISQMEVIAESAGKRTVRMTLYNSSAATLADGKNRKVKIAFYADDLHTKHAEVACATNGVSVRDNEITISENSALARIDQGTFTLDLTYDLGKYMNSIGKTEISNVGTYLYAEAWAEGKIGGTGSNQRLPEYDGSDSEASVHMTGALARTGEKLTMDVTQGNDGNGRSTAAITLRNNCLQSQNSAELVATLLDAAGTVLETKKTGIGGAISGETFRAETVTFSRLGTRVVVRAAVPGNDLLTFEGLAVGLGDFTANGTNYTYTLQNDSGATSTLVTAVSGNGEPVSINGQALSTGGSATVAIPNSGTTDIVVGIGAKTYTLTILRNSGTGGNQGGGGSGYSYYTIKATAGTDGSISPSGDVSVRKGRDQTFAITPDKGYAVANVKIDGKSIGAVKSYTFENVRRTHTIEVIFMKANGTPQTGVFVDVATGSYYEDAVDWAVENGITKGTDDTHFSPDGICTRAQAVTFLWRTAGSPKPETRAMPFTDVPVGSYYYDAVLWAVENGITKGTSDTTFSPNMTCSRAQIVAFLWRSEKSPAAGTANPFADVKSDAYYADAVLWAVKENITKGTTSTTFSPNAGCTRAQIVTFLYRAYQGK</sequence>
<protein>
    <submittedName>
        <fullName evidence="4">S-layer homology domain-containing protein</fullName>
    </submittedName>
</protein>
<evidence type="ECO:0000256" key="1">
    <source>
        <dbReference type="ARBA" id="ARBA00022737"/>
    </source>
</evidence>
<proteinExistence type="predicted"/>
<keyword evidence="2" id="KW-0732">Signal</keyword>
<feature type="domain" description="SLH" evidence="3">
    <location>
        <begin position="2929"/>
        <end position="2989"/>
    </location>
</feature>
<evidence type="ECO:0000256" key="2">
    <source>
        <dbReference type="SAM" id="SignalP"/>
    </source>
</evidence>
<feature type="chain" id="PRO_5035196316" evidence="2">
    <location>
        <begin position="26"/>
        <end position="3106"/>
    </location>
</feature>
<dbReference type="Proteomes" id="UP000602260">
    <property type="component" value="Unassembled WGS sequence"/>
</dbReference>
<dbReference type="Pfam" id="PF02368">
    <property type="entry name" value="Big_2"/>
    <property type="match status" value="1"/>
</dbReference>
<keyword evidence="1" id="KW-0677">Repeat</keyword>
<dbReference type="InterPro" id="IPR001119">
    <property type="entry name" value="SLH_dom"/>
</dbReference>
<dbReference type="Pfam" id="PF00395">
    <property type="entry name" value="SLH"/>
    <property type="match status" value="3"/>
</dbReference>
<evidence type="ECO:0000259" key="3">
    <source>
        <dbReference type="PROSITE" id="PS51272"/>
    </source>
</evidence>
<feature type="domain" description="SLH" evidence="3">
    <location>
        <begin position="3054"/>
        <end position="3106"/>
    </location>
</feature>
<name>A0A8J6M1X8_9FIRM</name>
<evidence type="ECO:0000313" key="5">
    <source>
        <dbReference type="Proteomes" id="UP000602260"/>
    </source>
</evidence>
<accession>A0A8J6M1X8</accession>
<dbReference type="Gene3D" id="2.60.40.1080">
    <property type="match status" value="1"/>
</dbReference>